<feature type="domain" description="PPM-type phosphatase" evidence="1">
    <location>
        <begin position="2"/>
        <end position="241"/>
    </location>
</feature>
<dbReference type="OrthoDB" id="9801841at2"/>
<dbReference type="CDD" id="cd00143">
    <property type="entry name" value="PP2Cc"/>
    <property type="match status" value="1"/>
</dbReference>
<organism evidence="2 3">
    <name type="scientific">Mycoplasma todarodis</name>
    <dbReference type="NCBI Taxonomy" id="1937191"/>
    <lineage>
        <taxon>Bacteria</taxon>
        <taxon>Bacillati</taxon>
        <taxon>Mycoplasmatota</taxon>
        <taxon>Mollicutes</taxon>
        <taxon>Mycoplasmataceae</taxon>
        <taxon>Mycoplasma</taxon>
    </lineage>
</organism>
<dbReference type="PANTHER" id="PTHR13832:SF827">
    <property type="entry name" value="PROTEIN PHOSPHATASE 1L"/>
    <property type="match status" value="1"/>
</dbReference>
<accession>A0A4R0XM43</accession>
<dbReference type="AlphaFoldDB" id="A0A4R0XM43"/>
<reference evidence="2 3" key="1">
    <citation type="submission" date="2018-02" db="EMBL/GenBank/DDBJ databases">
        <title>Mycoplasma marinum and Mycoplasma todarodis sp. nov., moderately halophilic and psychrotolerant mycoplasmas isolated from cephalopods.</title>
        <authorList>
            <person name="Viver T."/>
        </authorList>
    </citation>
    <scope>NUCLEOTIDE SEQUENCE [LARGE SCALE GENOMIC DNA]</scope>
    <source>
        <strain evidence="2 3">5H</strain>
    </source>
</reference>
<dbReference type="InterPro" id="IPR001932">
    <property type="entry name" value="PPM-type_phosphatase-like_dom"/>
</dbReference>
<protein>
    <submittedName>
        <fullName evidence="2">Serine/threonine-protein phosphatase</fullName>
    </submittedName>
</protein>
<comment type="caution">
    <text evidence="2">The sequence shown here is derived from an EMBL/GenBank/DDBJ whole genome shotgun (WGS) entry which is preliminary data.</text>
</comment>
<dbReference type="PANTHER" id="PTHR13832">
    <property type="entry name" value="PROTEIN PHOSPHATASE 2C"/>
    <property type="match status" value="1"/>
</dbReference>
<dbReference type="SUPFAM" id="SSF81606">
    <property type="entry name" value="PP2C-like"/>
    <property type="match status" value="1"/>
</dbReference>
<dbReference type="SMART" id="SM00332">
    <property type="entry name" value="PP2Cc"/>
    <property type="match status" value="1"/>
</dbReference>
<dbReference type="Gene3D" id="3.60.40.10">
    <property type="entry name" value="PPM-type phosphatase domain"/>
    <property type="match status" value="1"/>
</dbReference>
<evidence type="ECO:0000313" key="3">
    <source>
        <dbReference type="Proteomes" id="UP000291072"/>
    </source>
</evidence>
<evidence type="ECO:0000313" key="2">
    <source>
        <dbReference type="EMBL" id="TCG10502.1"/>
    </source>
</evidence>
<sequence>MVTLVKTDVGVVRAENQDRAAIFEKDGIVLSVLCDGMGGHAGGSFASSLTIEAIEREFFKHTPVDPKDLFPWFKSSLKRAKKLMEKASKNNKALLDMGTTVTLTLIYPNGNAYIFNIGDSRTYIYNGLLHQVTVDHNLRNYYINEEGLSPEKAANILGGAALTSALGPKKTTRIDAFQVSIEPGTKYIIQTSDGIHDYLTKPNFEQIVGKGESLEQICNELIETAIKGRSGDNLTIAIVKVGK</sequence>
<dbReference type="Proteomes" id="UP000291072">
    <property type="component" value="Unassembled WGS sequence"/>
</dbReference>
<dbReference type="SMART" id="SM00331">
    <property type="entry name" value="PP2C_SIG"/>
    <property type="match status" value="1"/>
</dbReference>
<dbReference type="RefSeq" id="WP_131613745.1">
    <property type="nucleotide sequence ID" value="NZ_PSZP01000040.1"/>
</dbReference>
<dbReference type="EMBL" id="PSZP01000040">
    <property type="protein sequence ID" value="TCG10502.1"/>
    <property type="molecule type" value="Genomic_DNA"/>
</dbReference>
<keyword evidence="3" id="KW-1185">Reference proteome</keyword>
<dbReference type="InterPro" id="IPR036457">
    <property type="entry name" value="PPM-type-like_dom_sf"/>
</dbReference>
<dbReference type="Pfam" id="PF13672">
    <property type="entry name" value="PP2C_2"/>
    <property type="match status" value="1"/>
</dbReference>
<dbReference type="PROSITE" id="PS51746">
    <property type="entry name" value="PPM_2"/>
    <property type="match status" value="1"/>
</dbReference>
<proteinExistence type="predicted"/>
<name>A0A4R0XM43_9MOLU</name>
<dbReference type="InterPro" id="IPR015655">
    <property type="entry name" value="PP2C"/>
</dbReference>
<dbReference type="GO" id="GO:0004722">
    <property type="term" value="F:protein serine/threonine phosphatase activity"/>
    <property type="evidence" value="ECO:0007669"/>
    <property type="project" value="InterPro"/>
</dbReference>
<evidence type="ECO:0000259" key="1">
    <source>
        <dbReference type="PROSITE" id="PS51746"/>
    </source>
</evidence>
<gene>
    <name evidence="2" type="ORF">C4B25_03930</name>
</gene>